<name>X1BXK6_9ZZZZ</name>
<proteinExistence type="predicted"/>
<reference evidence="1" key="1">
    <citation type="journal article" date="2014" name="Front. Microbiol.">
        <title>High frequency of phylogenetically diverse reductive dehalogenase-homologous genes in deep subseafloor sedimentary metagenomes.</title>
        <authorList>
            <person name="Kawai M."/>
            <person name="Futagami T."/>
            <person name="Toyoda A."/>
            <person name="Takaki Y."/>
            <person name="Nishi S."/>
            <person name="Hori S."/>
            <person name="Arai W."/>
            <person name="Tsubouchi T."/>
            <person name="Morono Y."/>
            <person name="Uchiyama I."/>
            <person name="Ito T."/>
            <person name="Fujiyama A."/>
            <person name="Inagaki F."/>
            <person name="Takami H."/>
        </authorList>
    </citation>
    <scope>NUCLEOTIDE SEQUENCE</scope>
    <source>
        <strain evidence="1">Expedition CK06-06</strain>
    </source>
</reference>
<dbReference type="AlphaFoldDB" id="X1BXK6"/>
<evidence type="ECO:0000313" key="1">
    <source>
        <dbReference type="EMBL" id="GAG76891.1"/>
    </source>
</evidence>
<evidence type="ECO:0008006" key="2">
    <source>
        <dbReference type="Google" id="ProtNLM"/>
    </source>
</evidence>
<accession>X1BXK6</accession>
<gene>
    <name evidence="1" type="ORF">S01H4_27446</name>
</gene>
<protein>
    <recommendedName>
        <fullName evidence="2">3-keto-disaccharide hydrolase domain-containing protein</fullName>
    </recommendedName>
</protein>
<dbReference type="EMBL" id="BART01013418">
    <property type="protein sequence ID" value="GAG76891.1"/>
    <property type="molecule type" value="Genomic_DNA"/>
</dbReference>
<comment type="caution">
    <text evidence="1">The sequence shown here is derived from an EMBL/GenBank/DDBJ whole genome shotgun (WGS) entry which is preliminary data.</text>
</comment>
<dbReference type="Gene3D" id="2.60.120.560">
    <property type="entry name" value="Exo-inulinase, domain 1"/>
    <property type="match status" value="1"/>
</dbReference>
<sequence>EPDQWILGSTSSGNISLGVNELTIAIAEPGAYEYSIRKEPILGDYHIEITTSPTLCQGEDQYGLLLRMSSSGTFYRYALSCDGRVRLDRVIQSTATSPQPWIQNNSIPPGAPIPSRLNVQLHGEEMRFFINDQYQFTVTDPALQIGNIGVFARSLGDNAVTVNFSNLIVREIIQ</sequence>
<feature type="non-terminal residue" evidence="1">
    <location>
        <position position="1"/>
    </location>
</feature>
<organism evidence="1">
    <name type="scientific">marine sediment metagenome</name>
    <dbReference type="NCBI Taxonomy" id="412755"/>
    <lineage>
        <taxon>unclassified sequences</taxon>
        <taxon>metagenomes</taxon>
        <taxon>ecological metagenomes</taxon>
    </lineage>
</organism>